<dbReference type="Pfam" id="PF01381">
    <property type="entry name" value="HTH_3"/>
    <property type="match status" value="1"/>
</dbReference>
<dbReference type="EMBL" id="LNYL01000051">
    <property type="protein sequence ID" value="KTD23944.1"/>
    <property type="molecule type" value="Genomic_DNA"/>
</dbReference>
<dbReference type="SUPFAM" id="SSF47413">
    <property type="entry name" value="lambda repressor-like DNA-binding domains"/>
    <property type="match status" value="1"/>
</dbReference>
<evidence type="ECO:0000313" key="6">
    <source>
        <dbReference type="Proteomes" id="UP000054908"/>
    </source>
</evidence>
<dbReference type="Gene3D" id="1.10.260.40">
    <property type="entry name" value="lambda repressor-like DNA-binding domains"/>
    <property type="match status" value="1"/>
</dbReference>
<accession>A0A0W0VV51</accession>
<evidence type="ECO:0000313" key="5">
    <source>
        <dbReference type="EMBL" id="KTD23944.1"/>
    </source>
</evidence>
<reference evidence="5 6" key="1">
    <citation type="submission" date="2015-11" db="EMBL/GenBank/DDBJ databases">
        <title>Genomic analysis of 38 Legionella species identifies large and diverse effector repertoires.</title>
        <authorList>
            <person name="Burstein D."/>
            <person name="Amaro F."/>
            <person name="Zusman T."/>
            <person name="Lifshitz Z."/>
            <person name="Cohen O."/>
            <person name="Gilbert J.A."/>
            <person name="Pupko T."/>
            <person name="Shuman H.A."/>
            <person name="Segal G."/>
        </authorList>
    </citation>
    <scope>NUCLEOTIDE SEQUENCE [LARGE SCALE GENOMIC DNA]</scope>
    <source>
        <strain evidence="5 6">PX-1-G2-E2</strain>
    </source>
</reference>
<gene>
    <name evidence="5" type="ORF">Lmac_2817</name>
</gene>
<evidence type="ECO:0000256" key="3">
    <source>
        <dbReference type="ARBA" id="ARBA00023163"/>
    </source>
</evidence>
<dbReference type="OrthoDB" id="9021722at2"/>
<dbReference type="InterPro" id="IPR001387">
    <property type="entry name" value="Cro/C1-type_HTH"/>
</dbReference>
<evidence type="ECO:0000256" key="1">
    <source>
        <dbReference type="ARBA" id="ARBA00023015"/>
    </source>
</evidence>
<dbReference type="RefSeq" id="WP_058453503.1">
    <property type="nucleotide sequence ID" value="NZ_CAAAIB010000008.1"/>
</dbReference>
<sequence>MLENTDQKPVEKSALENLSENLANLLKANHINEAELARKLNITYNTIHRIINRTTPDPKLSTLKLIAEYFHVSLDYLLSDNVNCENFDSGKPQFIPILSWEYIQTSDFNSHFVPQASTGWIPVVANKQNIISDKCYALESTRSMSPRFPIGSTFVVKPDEPPIDGDLVIIRFKEDRSVSLRELVIDSPDWQLLPIIPGSKALIYDKEVIEIIGIVILTLIQSRHK</sequence>
<dbReference type="CDD" id="cd00093">
    <property type="entry name" value="HTH_XRE"/>
    <property type="match status" value="1"/>
</dbReference>
<dbReference type="Pfam" id="PF00717">
    <property type="entry name" value="Peptidase_S24"/>
    <property type="match status" value="1"/>
</dbReference>
<dbReference type="PROSITE" id="PS50943">
    <property type="entry name" value="HTH_CROC1"/>
    <property type="match status" value="1"/>
</dbReference>
<keyword evidence="1" id="KW-0805">Transcription regulation</keyword>
<keyword evidence="3" id="KW-0804">Transcription</keyword>
<dbReference type="GO" id="GO:0003677">
    <property type="term" value="F:DNA binding"/>
    <property type="evidence" value="ECO:0007669"/>
    <property type="project" value="UniProtKB-KW"/>
</dbReference>
<dbReference type="InterPro" id="IPR036286">
    <property type="entry name" value="LexA/Signal_pep-like_sf"/>
</dbReference>
<organism evidence="5 6">
    <name type="scientific">Legionella maceachernii</name>
    <dbReference type="NCBI Taxonomy" id="466"/>
    <lineage>
        <taxon>Bacteria</taxon>
        <taxon>Pseudomonadati</taxon>
        <taxon>Pseudomonadota</taxon>
        <taxon>Gammaproteobacteria</taxon>
        <taxon>Legionellales</taxon>
        <taxon>Legionellaceae</taxon>
        <taxon>Legionella</taxon>
    </lineage>
</organism>
<evidence type="ECO:0000259" key="4">
    <source>
        <dbReference type="PROSITE" id="PS50943"/>
    </source>
</evidence>
<dbReference type="InterPro" id="IPR015927">
    <property type="entry name" value="Peptidase_S24_S26A/B/C"/>
</dbReference>
<dbReference type="SUPFAM" id="SSF51306">
    <property type="entry name" value="LexA/Signal peptidase"/>
    <property type="match status" value="1"/>
</dbReference>
<keyword evidence="6" id="KW-1185">Reference proteome</keyword>
<feature type="domain" description="HTH cro/C1-type" evidence="4">
    <location>
        <begin position="22"/>
        <end position="77"/>
    </location>
</feature>
<proteinExistence type="predicted"/>
<dbReference type="AlphaFoldDB" id="A0A0W0VV51"/>
<dbReference type="PANTHER" id="PTHR40661:SF3">
    <property type="entry name" value="FELS-1 PROPHAGE TRANSCRIPTIONAL REGULATOR"/>
    <property type="match status" value="1"/>
</dbReference>
<dbReference type="Gene3D" id="2.10.109.10">
    <property type="entry name" value="Umud Fragment, subunit A"/>
    <property type="match status" value="1"/>
</dbReference>
<dbReference type="SMART" id="SM00530">
    <property type="entry name" value="HTH_XRE"/>
    <property type="match status" value="1"/>
</dbReference>
<evidence type="ECO:0000256" key="2">
    <source>
        <dbReference type="ARBA" id="ARBA00023125"/>
    </source>
</evidence>
<dbReference type="PANTHER" id="PTHR40661">
    <property type="match status" value="1"/>
</dbReference>
<dbReference type="STRING" id="466.Lmac_2817"/>
<protein>
    <submittedName>
        <fullName evidence="5">Peptidase, S24 family</fullName>
    </submittedName>
</protein>
<dbReference type="InterPro" id="IPR010982">
    <property type="entry name" value="Lambda_DNA-bd_dom_sf"/>
</dbReference>
<keyword evidence="2" id="KW-0238">DNA-binding</keyword>
<comment type="caution">
    <text evidence="5">The sequence shown here is derived from an EMBL/GenBank/DDBJ whole genome shotgun (WGS) entry which is preliminary data.</text>
</comment>
<dbReference type="Proteomes" id="UP000054908">
    <property type="component" value="Unassembled WGS sequence"/>
</dbReference>
<name>A0A0W0VV51_9GAMM</name>
<dbReference type="PATRIC" id="fig|466.6.peg.3014"/>